<keyword evidence="2" id="KW-0285">Flavoprotein</keyword>
<dbReference type="AlphaFoldDB" id="A0A1G6U347"/>
<evidence type="ECO:0000259" key="5">
    <source>
        <dbReference type="Pfam" id="PF07992"/>
    </source>
</evidence>
<dbReference type="PRINTS" id="PR00411">
    <property type="entry name" value="PNDRDTASEI"/>
</dbReference>
<dbReference type="PRINTS" id="PR00368">
    <property type="entry name" value="FADPNR"/>
</dbReference>
<dbReference type="InterPro" id="IPR028202">
    <property type="entry name" value="Reductase_C"/>
</dbReference>
<dbReference type="PANTHER" id="PTHR43557">
    <property type="entry name" value="APOPTOSIS-INDUCING FACTOR 1"/>
    <property type="match status" value="1"/>
</dbReference>
<dbReference type="GO" id="GO:0016651">
    <property type="term" value="F:oxidoreductase activity, acting on NAD(P)H"/>
    <property type="evidence" value="ECO:0007669"/>
    <property type="project" value="TreeGrafter"/>
</dbReference>
<evidence type="ECO:0000256" key="1">
    <source>
        <dbReference type="ARBA" id="ARBA00001974"/>
    </source>
</evidence>
<evidence type="ECO:0000256" key="2">
    <source>
        <dbReference type="ARBA" id="ARBA00022630"/>
    </source>
</evidence>
<keyword evidence="3" id="KW-0274">FAD</keyword>
<dbReference type="SUPFAM" id="SSF51905">
    <property type="entry name" value="FAD/NAD(P)-binding domain"/>
    <property type="match status" value="1"/>
</dbReference>
<evidence type="ECO:0000313" key="8">
    <source>
        <dbReference type="Proteomes" id="UP000199245"/>
    </source>
</evidence>
<dbReference type="GO" id="GO:0005737">
    <property type="term" value="C:cytoplasm"/>
    <property type="evidence" value="ECO:0007669"/>
    <property type="project" value="TreeGrafter"/>
</dbReference>
<dbReference type="InterPro" id="IPR023753">
    <property type="entry name" value="FAD/NAD-binding_dom"/>
</dbReference>
<evidence type="ECO:0000259" key="6">
    <source>
        <dbReference type="Pfam" id="PF14759"/>
    </source>
</evidence>
<feature type="domain" description="FAD/NAD(P)-binding" evidence="5">
    <location>
        <begin position="6"/>
        <end position="302"/>
    </location>
</feature>
<protein>
    <submittedName>
        <fullName evidence="7">3-phenylpropionate/trans-cinnamate dioxygenase ferredoxin reductase subunit</fullName>
    </submittedName>
</protein>
<dbReference type="Pfam" id="PF07992">
    <property type="entry name" value="Pyr_redox_2"/>
    <property type="match status" value="1"/>
</dbReference>
<evidence type="ECO:0000313" key="7">
    <source>
        <dbReference type="EMBL" id="SDD35820.1"/>
    </source>
</evidence>
<keyword evidence="4" id="KW-0560">Oxidoreductase</keyword>
<reference evidence="7 8" key="1">
    <citation type="submission" date="2016-10" db="EMBL/GenBank/DDBJ databases">
        <authorList>
            <person name="de Groot N.N."/>
        </authorList>
    </citation>
    <scope>NUCLEOTIDE SEQUENCE [LARGE SCALE GENOMIC DNA]</scope>
    <source>
        <strain evidence="7 8">R5</strain>
    </source>
</reference>
<proteinExistence type="predicted"/>
<dbReference type="Gene3D" id="3.30.390.30">
    <property type="match status" value="1"/>
</dbReference>
<dbReference type="Proteomes" id="UP000199245">
    <property type="component" value="Unassembled WGS sequence"/>
</dbReference>
<dbReference type="InterPro" id="IPR016156">
    <property type="entry name" value="FAD/NAD-linked_Rdtase_dimer_sf"/>
</dbReference>
<name>A0A1G6U347_9BRAD</name>
<organism evidence="7 8">
    <name type="scientific">Bradyrhizobium brasilense</name>
    <dbReference type="NCBI Taxonomy" id="1419277"/>
    <lineage>
        <taxon>Bacteria</taxon>
        <taxon>Pseudomonadati</taxon>
        <taxon>Pseudomonadota</taxon>
        <taxon>Alphaproteobacteria</taxon>
        <taxon>Hyphomicrobiales</taxon>
        <taxon>Nitrobacteraceae</taxon>
        <taxon>Bradyrhizobium</taxon>
    </lineage>
</organism>
<gene>
    <name evidence="7" type="ORF">SAMN05216337_1010107</name>
</gene>
<comment type="cofactor">
    <cofactor evidence="1">
        <name>FAD</name>
        <dbReference type="ChEBI" id="CHEBI:57692"/>
    </cofactor>
</comment>
<keyword evidence="7" id="KW-0223">Dioxygenase</keyword>
<dbReference type="Gene3D" id="3.50.50.60">
    <property type="entry name" value="FAD/NAD(P)-binding domain"/>
    <property type="match status" value="2"/>
</dbReference>
<dbReference type="SUPFAM" id="SSF55424">
    <property type="entry name" value="FAD/NAD-linked reductases, dimerisation (C-terminal) domain"/>
    <property type="match status" value="1"/>
</dbReference>
<dbReference type="Pfam" id="PF14759">
    <property type="entry name" value="Reductase_C"/>
    <property type="match status" value="1"/>
</dbReference>
<dbReference type="InterPro" id="IPR050446">
    <property type="entry name" value="FAD-oxidoreductase/Apoptosis"/>
</dbReference>
<evidence type="ECO:0000256" key="3">
    <source>
        <dbReference type="ARBA" id="ARBA00022827"/>
    </source>
</evidence>
<dbReference type="RefSeq" id="WP_092082881.1">
    <property type="nucleotide sequence ID" value="NZ_FMZW01000010.1"/>
</dbReference>
<feature type="domain" description="Reductase C-terminal" evidence="6">
    <location>
        <begin position="321"/>
        <end position="404"/>
    </location>
</feature>
<dbReference type="PANTHER" id="PTHR43557:SF2">
    <property type="entry name" value="RIESKE DOMAIN-CONTAINING PROTEIN-RELATED"/>
    <property type="match status" value="1"/>
</dbReference>
<accession>A0A1G6U347</accession>
<dbReference type="EMBL" id="FMZW01000010">
    <property type="protein sequence ID" value="SDD35820.1"/>
    <property type="molecule type" value="Genomic_DNA"/>
</dbReference>
<evidence type="ECO:0000256" key="4">
    <source>
        <dbReference type="ARBA" id="ARBA00023002"/>
    </source>
</evidence>
<dbReference type="InterPro" id="IPR036188">
    <property type="entry name" value="FAD/NAD-bd_sf"/>
</dbReference>
<sequence length="406" mass="44157">MMDGPIVIVGAGHAGFHVAASLRQFGFKERVCLIDSQTHAPYQRPPLSKAYLNGCVAPDSLLFRPDNFYSEESIELIRSRVVAIDRKHRKVLLASDIWLDYRHLVLATGARNRLLDLPNGNLPDVKYLRVLDESEALRRVLLSRKRVVVVGAGFIGLEFASIARSKGLEVDVIELASRVMARAVTAEVSDFFQARHREAGIRIHLGVHATNIEADGSKVAGVSLSDGRYLPADFVVVGIGVLPNIELAAEAGLPVASGVIVDEYLLTADPLISAVGDCAQFASSRFGGSLRLESVQNAMDQARCVAARLVGDRKPYDGQPWFWSDQGNSKLQIVGLINSHDQAVLRGDPARGTFSVFCYKAGKLVGVESVNRASDHMFGRRLLGMDRSLAPERAADESFNLKSALA</sequence>
<dbReference type="GO" id="GO:0051213">
    <property type="term" value="F:dioxygenase activity"/>
    <property type="evidence" value="ECO:0007669"/>
    <property type="project" value="UniProtKB-KW"/>
</dbReference>